<protein>
    <submittedName>
        <fullName evidence="2">Uncharacterized protein</fullName>
    </submittedName>
</protein>
<evidence type="ECO:0000256" key="1">
    <source>
        <dbReference type="SAM" id="MobiDB-lite"/>
    </source>
</evidence>
<dbReference type="EMBL" id="KZ805409">
    <property type="protein sequence ID" value="PVH98618.1"/>
    <property type="molecule type" value="Genomic_DNA"/>
</dbReference>
<dbReference type="AlphaFoldDB" id="A0A2V1DKM6"/>
<feature type="compositionally biased region" description="Polar residues" evidence="1">
    <location>
        <begin position="1"/>
        <end position="18"/>
    </location>
</feature>
<evidence type="ECO:0000313" key="2">
    <source>
        <dbReference type="EMBL" id="PVH98618.1"/>
    </source>
</evidence>
<reference evidence="2 3" key="1">
    <citation type="journal article" date="2018" name="Sci. Rep.">
        <title>Comparative genomics provides insights into the lifestyle and reveals functional heterogeneity of dark septate endophytic fungi.</title>
        <authorList>
            <person name="Knapp D.G."/>
            <person name="Nemeth J.B."/>
            <person name="Barry K."/>
            <person name="Hainaut M."/>
            <person name="Henrissat B."/>
            <person name="Johnson J."/>
            <person name="Kuo A."/>
            <person name="Lim J.H.P."/>
            <person name="Lipzen A."/>
            <person name="Nolan M."/>
            <person name="Ohm R.A."/>
            <person name="Tamas L."/>
            <person name="Grigoriev I.V."/>
            <person name="Spatafora J.W."/>
            <person name="Nagy L.G."/>
            <person name="Kovacs G.M."/>
        </authorList>
    </citation>
    <scope>NUCLEOTIDE SEQUENCE [LARGE SCALE GENOMIC DNA]</scope>
    <source>
        <strain evidence="2 3">DSE2036</strain>
    </source>
</reference>
<name>A0A2V1DKM6_9PLEO</name>
<accession>A0A2V1DKM6</accession>
<dbReference type="OrthoDB" id="3796682at2759"/>
<sequence length="52" mass="5440">MAISTLSAIAPTNTPSTSRGDHWRVPQTDADLPSVFSILPIDPPPPSLRTGG</sequence>
<feature type="region of interest" description="Disordered" evidence="1">
    <location>
        <begin position="1"/>
        <end position="29"/>
    </location>
</feature>
<gene>
    <name evidence="2" type="ORF">DM02DRAFT_657140</name>
</gene>
<keyword evidence="3" id="KW-1185">Reference proteome</keyword>
<proteinExistence type="predicted"/>
<evidence type="ECO:0000313" key="3">
    <source>
        <dbReference type="Proteomes" id="UP000244855"/>
    </source>
</evidence>
<dbReference type="Proteomes" id="UP000244855">
    <property type="component" value="Unassembled WGS sequence"/>
</dbReference>
<organism evidence="2 3">
    <name type="scientific">Periconia macrospinosa</name>
    <dbReference type="NCBI Taxonomy" id="97972"/>
    <lineage>
        <taxon>Eukaryota</taxon>
        <taxon>Fungi</taxon>
        <taxon>Dikarya</taxon>
        <taxon>Ascomycota</taxon>
        <taxon>Pezizomycotina</taxon>
        <taxon>Dothideomycetes</taxon>
        <taxon>Pleosporomycetidae</taxon>
        <taxon>Pleosporales</taxon>
        <taxon>Massarineae</taxon>
        <taxon>Periconiaceae</taxon>
        <taxon>Periconia</taxon>
    </lineage>
</organism>